<evidence type="ECO:0000256" key="2">
    <source>
        <dbReference type="SAM" id="SignalP"/>
    </source>
</evidence>
<dbReference type="InParanoid" id="E1ZXN7"/>
<evidence type="ECO:0000313" key="4">
    <source>
        <dbReference type="Proteomes" id="UP000000311"/>
    </source>
</evidence>
<organism evidence="4">
    <name type="scientific">Camponotus floridanus</name>
    <name type="common">Florida carpenter ant</name>
    <dbReference type="NCBI Taxonomy" id="104421"/>
    <lineage>
        <taxon>Eukaryota</taxon>
        <taxon>Metazoa</taxon>
        <taxon>Ecdysozoa</taxon>
        <taxon>Arthropoda</taxon>
        <taxon>Hexapoda</taxon>
        <taxon>Insecta</taxon>
        <taxon>Pterygota</taxon>
        <taxon>Neoptera</taxon>
        <taxon>Endopterygota</taxon>
        <taxon>Hymenoptera</taxon>
        <taxon>Apocrita</taxon>
        <taxon>Aculeata</taxon>
        <taxon>Formicoidea</taxon>
        <taxon>Formicidae</taxon>
        <taxon>Formicinae</taxon>
        <taxon>Camponotus</taxon>
    </lineage>
</organism>
<evidence type="ECO:0000256" key="1">
    <source>
        <dbReference type="SAM" id="MobiDB-lite"/>
    </source>
</evidence>
<dbReference type="STRING" id="104421.E1ZXN7"/>
<dbReference type="OMA" id="LFETHLY"/>
<dbReference type="AlphaFoldDB" id="E1ZXN7"/>
<dbReference type="Proteomes" id="UP000000311">
    <property type="component" value="Unassembled WGS sequence"/>
</dbReference>
<protein>
    <submittedName>
        <fullName evidence="3">Uncharacterized protein</fullName>
    </submittedName>
</protein>
<feature type="signal peptide" evidence="2">
    <location>
        <begin position="1"/>
        <end position="23"/>
    </location>
</feature>
<feature type="chain" id="PRO_5003156770" evidence="2">
    <location>
        <begin position="24"/>
        <end position="99"/>
    </location>
</feature>
<accession>E1ZXN7</accession>
<dbReference type="EMBL" id="GL435087">
    <property type="protein sequence ID" value="EFN74009.1"/>
    <property type="molecule type" value="Genomic_DNA"/>
</dbReference>
<keyword evidence="4" id="KW-1185">Reference proteome</keyword>
<name>E1ZXN7_CAMFO</name>
<evidence type="ECO:0000313" key="3">
    <source>
        <dbReference type="EMBL" id="EFN74009.1"/>
    </source>
</evidence>
<keyword evidence="2" id="KW-0732">Signal</keyword>
<feature type="region of interest" description="Disordered" evidence="1">
    <location>
        <begin position="72"/>
        <end position="99"/>
    </location>
</feature>
<dbReference type="OrthoDB" id="5359219at2759"/>
<proteinExistence type="predicted"/>
<feature type="compositionally biased region" description="Polar residues" evidence="1">
    <location>
        <begin position="78"/>
        <end position="99"/>
    </location>
</feature>
<reference evidence="3 4" key="1">
    <citation type="journal article" date="2010" name="Science">
        <title>Genomic comparison of the ants Camponotus floridanus and Harpegnathos saltator.</title>
        <authorList>
            <person name="Bonasio R."/>
            <person name="Zhang G."/>
            <person name="Ye C."/>
            <person name="Mutti N.S."/>
            <person name="Fang X."/>
            <person name="Qin N."/>
            <person name="Donahue G."/>
            <person name="Yang P."/>
            <person name="Li Q."/>
            <person name="Li C."/>
            <person name="Zhang P."/>
            <person name="Huang Z."/>
            <person name="Berger S.L."/>
            <person name="Reinberg D."/>
            <person name="Wang J."/>
            <person name="Liebig J."/>
        </authorList>
    </citation>
    <scope>NUCLEOTIDE SEQUENCE [LARGE SCALE GENOMIC DNA]</scope>
    <source>
        <strain evidence="4">C129</strain>
    </source>
</reference>
<sequence>MRILWIVVGILFETHLYFTVSQAKHQQNSSANNAIVSLNVPEGKNEDALEGPIGEVLAQSGSTAVLPCKITDPGAGTASKSRSINETSMKASSSSFPML</sequence>
<gene>
    <name evidence="3" type="ORF">EAG_14593</name>
</gene>